<feature type="region of interest" description="Disordered" evidence="1">
    <location>
        <begin position="46"/>
        <end position="99"/>
    </location>
</feature>
<evidence type="ECO:0000256" key="3">
    <source>
        <dbReference type="SAM" id="SignalP"/>
    </source>
</evidence>
<proteinExistence type="predicted"/>
<protein>
    <recommendedName>
        <fullName evidence="6">Excalibur calcium-binding domain-containing protein</fullName>
    </recommendedName>
</protein>
<evidence type="ECO:0000313" key="4">
    <source>
        <dbReference type="EMBL" id="GAA4831371.1"/>
    </source>
</evidence>
<keyword evidence="3" id="KW-0732">Signal</keyword>
<reference evidence="5" key="1">
    <citation type="journal article" date="2019" name="Int. J. Syst. Evol. Microbiol.">
        <title>The Global Catalogue of Microorganisms (GCM) 10K type strain sequencing project: providing services to taxonomists for standard genome sequencing and annotation.</title>
        <authorList>
            <consortium name="The Broad Institute Genomics Platform"/>
            <consortium name="The Broad Institute Genome Sequencing Center for Infectious Disease"/>
            <person name="Wu L."/>
            <person name="Ma J."/>
        </authorList>
    </citation>
    <scope>NUCLEOTIDE SEQUENCE [LARGE SCALE GENOMIC DNA]</scope>
    <source>
        <strain evidence="5">JCM 13006</strain>
    </source>
</reference>
<feature type="transmembrane region" description="Helical" evidence="2">
    <location>
        <begin position="124"/>
        <end position="143"/>
    </location>
</feature>
<evidence type="ECO:0000313" key="5">
    <source>
        <dbReference type="Proteomes" id="UP001501752"/>
    </source>
</evidence>
<feature type="compositionally biased region" description="Low complexity" evidence="1">
    <location>
        <begin position="68"/>
        <end position="99"/>
    </location>
</feature>
<sequence length="152" mass="14495">MRMRLTVATTLLIAAAWSLPLAGSAQAADLDCPNFSTQQEAQAVLNADPSDPNNLDADNDNIACEDLPSGTGSSAAPAAPGAAASAAPSAAPSASASSGAAAVVAPTGPVAAGVGRDSGGGQSAVAISLAGGSVLAAGGAFVARRRVRRSGR</sequence>
<comment type="caution">
    <text evidence="4">The sequence shown here is derived from an EMBL/GenBank/DDBJ whole genome shotgun (WGS) entry which is preliminary data.</text>
</comment>
<keyword evidence="5" id="KW-1185">Reference proteome</keyword>
<feature type="signal peptide" evidence="3">
    <location>
        <begin position="1"/>
        <end position="27"/>
    </location>
</feature>
<evidence type="ECO:0000256" key="1">
    <source>
        <dbReference type="SAM" id="MobiDB-lite"/>
    </source>
</evidence>
<dbReference type="EMBL" id="BAABIS010000001">
    <property type="protein sequence ID" value="GAA4831371.1"/>
    <property type="molecule type" value="Genomic_DNA"/>
</dbReference>
<dbReference type="RefSeq" id="WP_345694812.1">
    <property type="nucleotide sequence ID" value="NZ_BAABIS010000001.1"/>
</dbReference>
<evidence type="ECO:0000256" key="2">
    <source>
        <dbReference type="SAM" id="Phobius"/>
    </source>
</evidence>
<keyword evidence="2" id="KW-0472">Membrane</keyword>
<feature type="chain" id="PRO_5046257369" description="Excalibur calcium-binding domain-containing protein" evidence="3">
    <location>
        <begin position="28"/>
        <end position="152"/>
    </location>
</feature>
<organism evidence="4 5">
    <name type="scientific">Kitasatospora terrestris</name>
    <dbReference type="NCBI Taxonomy" id="258051"/>
    <lineage>
        <taxon>Bacteria</taxon>
        <taxon>Bacillati</taxon>
        <taxon>Actinomycetota</taxon>
        <taxon>Actinomycetes</taxon>
        <taxon>Kitasatosporales</taxon>
        <taxon>Streptomycetaceae</taxon>
        <taxon>Kitasatospora</taxon>
    </lineage>
</organism>
<gene>
    <name evidence="4" type="ORF">GCM10023235_01970</name>
</gene>
<dbReference type="Proteomes" id="UP001501752">
    <property type="component" value="Unassembled WGS sequence"/>
</dbReference>
<keyword evidence="2" id="KW-1133">Transmembrane helix</keyword>
<accession>A0ABP9D7C5</accession>
<evidence type="ECO:0008006" key="6">
    <source>
        <dbReference type="Google" id="ProtNLM"/>
    </source>
</evidence>
<name>A0ABP9D7C5_9ACTN</name>
<keyword evidence="2" id="KW-0812">Transmembrane</keyword>